<keyword evidence="1" id="KW-0677">Repeat</keyword>
<accession>A0A3P6Q7Z3</accession>
<dbReference type="InterPro" id="IPR011990">
    <property type="entry name" value="TPR-like_helical_dom_sf"/>
</dbReference>
<name>A0A3P6Q7Z3_ANISI</name>
<sequence length="66" mass="7637">MEPDEKLASVTVLKQTGNELFKKGEYEQASLKYREALGRIDTLLLREKPGDPEWLELDQQVKILSF</sequence>
<keyword evidence="4" id="KW-1185">Reference proteome</keyword>
<dbReference type="PANTHER" id="PTHR11242:SF0">
    <property type="entry name" value="TPR_REGION DOMAIN-CONTAINING PROTEIN"/>
    <property type="match status" value="1"/>
</dbReference>
<dbReference type="Gene3D" id="1.25.40.10">
    <property type="entry name" value="Tetratricopeptide repeat domain"/>
    <property type="match status" value="1"/>
</dbReference>
<evidence type="ECO:0000256" key="2">
    <source>
        <dbReference type="ARBA" id="ARBA00022803"/>
    </source>
</evidence>
<dbReference type="OrthoDB" id="5829758at2759"/>
<dbReference type="PANTHER" id="PTHR11242">
    <property type="entry name" value="ARYL HYDROCARBON RECEPTOR INTERACTING PROTEIN RELATED"/>
    <property type="match status" value="1"/>
</dbReference>
<proteinExistence type="predicted"/>
<dbReference type="InterPro" id="IPR039663">
    <property type="entry name" value="AIP/AIPL1/TTC9"/>
</dbReference>
<gene>
    <name evidence="3" type="ORF">ASIM_LOCUS9556</name>
</gene>
<evidence type="ECO:0000313" key="4">
    <source>
        <dbReference type="Proteomes" id="UP000267096"/>
    </source>
</evidence>
<dbReference type="EMBL" id="UYRR01029653">
    <property type="protein sequence ID" value="VDK40320.1"/>
    <property type="molecule type" value="Genomic_DNA"/>
</dbReference>
<dbReference type="Proteomes" id="UP000267096">
    <property type="component" value="Unassembled WGS sequence"/>
</dbReference>
<dbReference type="SUPFAM" id="SSF48452">
    <property type="entry name" value="TPR-like"/>
    <property type="match status" value="1"/>
</dbReference>
<organism evidence="3 4">
    <name type="scientific">Anisakis simplex</name>
    <name type="common">Herring worm</name>
    <dbReference type="NCBI Taxonomy" id="6269"/>
    <lineage>
        <taxon>Eukaryota</taxon>
        <taxon>Metazoa</taxon>
        <taxon>Ecdysozoa</taxon>
        <taxon>Nematoda</taxon>
        <taxon>Chromadorea</taxon>
        <taxon>Rhabditida</taxon>
        <taxon>Spirurina</taxon>
        <taxon>Ascaridomorpha</taxon>
        <taxon>Ascaridoidea</taxon>
        <taxon>Anisakidae</taxon>
        <taxon>Anisakis</taxon>
        <taxon>Anisakis simplex complex</taxon>
    </lineage>
</organism>
<evidence type="ECO:0000313" key="3">
    <source>
        <dbReference type="EMBL" id="VDK40320.1"/>
    </source>
</evidence>
<protein>
    <submittedName>
        <fullName evidence="3">Uncharacterized protein</fullName>
    </submittedName>
</protein>
<evidence type="ECO:0000256" key="1">
    <source>
        <dbReference type="ARBA" id="ARBA00022737"/>
    </source>
</evidence>
<reference evidence="3 4" key="1">
    <citation type="submission" date="2018-11" db="EMBL/GenBank/DDBJ databases">
        <authorList>
            <consortium name="Pathogen Informatics"/>
        </authorList>
    </citation>
    <scope>NUCLEOTIDE SEQUENCE [LARGE SCALE GENOMIC DNA]</scope>
</reference>
<keyword evidence="2" id="KW-0802">TPR repeat</keyword>
<dbReference type="AlphaFoldDB" id="A0A3P6Q7Z3"/>